<organism evidence="2 3">
    <name type="scientific">Humibacillus xanthopallidus</name>
    <dbReference type="NCBI Taxonomy" id="412689"/>
    <lineage>
        <taxon>Bacteria</taxon>
        <taxon>Bacillati</taxon>
        <taxon>Actinomycetota</taxon>
        <taxon>Actinomycetes</taxon>
        <taxon>Micrococcales</taxon>
        <taxon>Intrasporangiaceae</taxon>
        <taxon>Humibacillus</taxon>
    </lineage>
</organism>
<dbReference type="RefSeq" id="WP_185747445.1">
    <property type="nucleotide sequence ID" value="NZ_BAAAQC010000013.1"/>
</dbReference>
<sequence length="120" mass="12786">MSELARLESRRVGETQHVSVSGEVDLSNARALFDAVAAAVPDDAARVVLDLTSTTYLDSAGIAAVFRLAERLRIRRQDLRLVVPPGSPIRPVLRLTNLDHVIPVDDTPPGAVSPDALGPA</sequence>
<dbReference type="PANTHER" id="PTHR33495">
    <property type="entry name" value="ANTI-SIGMA FACTOR ANTAGONIST TM_1081-RELATED-RELATED"/>
    <property type="match status" value="1"/>
</dbReference>
<evidence type="ECO:0000259" key="1">
    <source>
        <dbReference type="PROSITE" id="PS50801"/>
    </source>
</evidence>
<dbReference type="InterPro" id="IPR036513">
    <property type="entry name" value="STAS_dom_sf"/>
</dbReference>
<dbReference type="Gene3D" id="3.30.750.24">
    <property type="entry name" value="STAS domain"/>
    <property type="match status" value="1"/>
</dbReference>
<dbReference type="EMBL" id="VFQF01000003">
    <property type="protein sequence ID" value="TQN45525.1"/>
    <property type="molecule type" value="Genomic_DNA"/>
</dbReference>
<dbReference type="Proteomes" id="UP000320085">
    <property type="component" value="Unassembled WGS sequence"/>
</dbReference>
<dbReference type="InterPro" id="IPR002645">
    <property type="entry name" value="STAS_dom"/>
</dbReference>
<reference evidence="2 3" key="1">
    <citation type="submission" date="2019-06" db="EMBL/GenBank/DDBJ databases">
        <title>Sequencing the genomes of 1000 actinobacteria strains.</title>
        <authorList>
            <person name="Klenk H.-P."/>
        </authorList>
    </citation>
    <scope>NUCLEOTIDE SEQUENCE [LARGE SCALE GENOMIC DNA]</scope>
    <source>
        <strain evidence="2 3">DSM 21776</strain>
    </source>
</reference>
<dbReference type="Pfam" id="PF01740">
    <property type="entry name" value="STAS"/>
    <property type="match status" value="1"/>
</dbReference>
<protein>
    <submittedName>
        <fullName evidence="2">Anti-anti-sigma factor</fullName>
    </submittedName>
</protein>
<dbReference type="SUPFAM" id="SSF52091">
    <property type="entry name" value="SpoIIaa-like"/>
    <property type="match status" value="1"/>
</dbReference>
<name>A0A543PN64_9MICO</name>
<accession>A0A543PN64</accession>
<proteinExistence type="predicted"/>
<comment type="caution">
    <text evidence="2">The sequence shown here is derived from an EMBL/GenBank/DDBJ whole genome shotgun (WGS) entry which is preliminary data.</text>
</comment>
<evidence type="ECO:0000313" key="3">
    <source>
        <dbReference type="Proteomes" id="UP000320085"/>
    </source>
</evidence>
<dbReference type="PANTHER" id="PTHR33495:SF2">
    <property type="entry name" value="ANTI-SIGMA FACTOR ANTAGONIST TM_1081-RELATED"/>
    <property type="match status" value="1"/>
</dbReference>
<dbReference type="PROSITE" id="PS50801">
    <property type="entry name" value="STAS"/>
    <property type="match status" value="1"/>
</dbReference>
<dbReference type="AlphaFoldDB" id="A0A543PN64"/>
<dbReference type="CDD" id="cd07043">
    <property type="entry name" value="STAS_anti-anti-sigma_factors"/>
    <property type="match status" value="1"/>
</dbReference>
<feature type="domain" description="STAS" evidence="1">
    <location>
        <begin position="18"/>
        <end position="120"/>
    </location>
</feature>
<evidence type="ECO:0000313" key="2">
    <source>
        <dbReference type="EMBL" id="TQN45525.1"/>
    </source>
</evidence>
<dbReference type="GO" id="GO:0043856">
    <property type="term" value="F:anti-sigma factor antagonist activity"/>
    <property type="evidence" value="ECO:0007669"/>
    <property type="project" value="TreeGrafter"/>
</dbReference>
<gene>
    <name evidence="2" type="ORF">FHX52_4765</name>
</gene>